<evidence type="ECO:0000313" key="1">
    <source>
        <dbReference type="EMBL" id="KAH9308530.1"/>
    </source>
</evidence>
<keyword evidence="2" id="KW-1185">Reference proteome</keyword>
<accession>A0AA38FQT7</accession>
<protein>
    <submittedName>
        <fullName evidence="1">Uncharacterized protein</fullName>
    </submittedName>
</protein>
<evidence type="ECO:0000313" key="2">
    <source>
        <dbReference type="Proteomes" id="UP000824469"/>
    </source>
</evidence>
<feature type="non-terminal residue" evidence="1">
    <location>
        <position position="1"/>
    </location>
</feature>
<name>A0AA38FQT7_TAXCH</name>
<reference evidence="1 2" key="1">
    <citation type="journal article" date="2021" name="Nat. Plants">
        <title>The Taxus genome provides insights into paclitaxel biosynthesis.</title>
        <authorList>
            <person name="Xiong X."/>
            <person name="Gou J."/>
            <person name="Liao Q."/>
            <person name="Li Y."/>
            <person name="Zhou Q."/>
            <person name="Bi G."/>
            <person name="Li C."/>
            <person name="Du R."/>
            <person name="Wang X."/>
            <person name="Sun T."/>
            <person name="Guo L."/>
            <person name="Liang H."/>
            <person name="Lu P."/>
            <person name="Wu Y."/>
            <person name="Zhang Z."/>
            <person name="Ro D.K."/>
            <person name="Shang Y."/>
            <person name="Huang S."/>
            <person name="Yan J."/>
        </authorList>
    </citation>
    <scope>NUCLEOTIDE SEQUENCE [LARGE SCALE GENOMIC DNA]</scope>
    <source>
        <strain evidence="1">Ta-2019</strain>
    </source>
</reference>
<dbReference type="AlphaFoldDB" id="A0AA38FQT7"/>
<dbReference type="Proteomes" id="UP000824469">
    <property type="component" value="Unassembled WGS sequence"/>
</dbReference>
<dbReference type="EMBL" id="JAHRHJ020000007">
    <property type="protein sequence ID" value="KAH9308530.1"/>
    <property type="molecule type" value="Genomic_DNA"/>
</dbReference>
<gene>
    <name evidence="1" type="ORF">KI387_036441</name>
</gene>
<sequence>LWTNKLPKGLLTLESIFNPNDQFRKEKANIYVKREDSKPILVEEDKILQIGKVATEQEKSDFIQLCQEFPNVFTWSYEDLRGFNSKLAQHTIELDPDAKPI</sequence>
<proteinExistence type="predicted"/>
<feature type="non-terminal residue" evidence="1">
    <location>
        <position position="101"/>
    </location>
</feature>
<comment type="caution">
    <text evidence="1">The sequence shown here is derived from an EMBL/GenBank/DDBJ whole genome shotgun (WGS) entry which is preliminary data.</text>
</comment>
<organism evidence="1 2">
    <name type="scientific">Taxus chinensis</name>
    <name type="common">Chinese yew</name>
    <name type="synonym">Taxus wallichiana var. chinensis</name>
    <dbReference type="NCBI Taxonomy" id="29808"/>
    <lineage>
        <taxon>Eukaryota</taxon>
        <taxon>Viridiplantae</taxon>
        <taxon>Streptophyta</taxon>
        <taxon>Embryophyta</taxon>
        <taxon>Tracheophyta</taxon>
        <taxon>Spermatophyta</taxon>
        <taxon>Pinopsida</taxon>
        <taxon>Pinidae</taxon>
        <taxon>Conifers II</taxon>
        <taxon>Cupressales</taxon>
        <taxon>Taxaceae</taxon>
        <taxon>Taxus</taxon>
    </lineage>
</organism>